<evidence type="ECO:0000256" key="4">
    <source>
        <dbReference type="ARBA" id="ARBA00011245"/>
    </source>
</evidence>
<dbReference type="GO" id="GO:0004618">
    <property type="term" value="F:phosphoglycerate kinase activity"/>
    <property type="evidence" value="ECO:0007669"/>
    <property type="project" value="UniProtKB-UniRule"/>
</dbReference>
<comment type="similarity">
    <text evidence="3 13 16">Belongs to the phosphoglycerate kinase family.</text>
</comment>
<feature type="binding site" evidence="14">
    <location>
        <position position="153"/>
    </location>
    <ligand>
        <name>(2R)-3-phosphoglycerate</name>
        <dbReference type="ChEBI" id="CHEBI:58272"/>
    </ligand>
</feature>
<dbReference type="GO" id="GO:0006094">
    <property type="term" value="P:gluconeogenesis"/>
    <property type="evidence" value="ECO:0007669"/>
    <property type="project" value="TreeGrafter"/>
</dbReference>
<comment type="catalytic activity">
    <reaction evidence="1 13 16">
        <text>(2R)-3-phosphoglycerate + ATP = (2R)-3-phospho-glyceroyl phosphate + ADP</text>
        <dbReference type="Rhea" id="RHEA:14801"/>
        <dbReference type="ChEBI" id="CHEBI:30616"/>
        <dbReference type="ChEBI" id="CHEBI:57604"/>
        <dbReference type="ChEBI" id="CHEBI:58272"/>
        <dbReference type="ChEBI" id="CHEBI:456216"/>
        <dbReference type="EC" id="2.7.2.3"/>
    </reaction>
</comment>
<evidence type="ECO:0000256" key="1">
    <source>
        <dbReference type="ARBA" id="ARBA00000642"/>
    </source>
</evidence>
<comment type="caution">
    <text evidence="17">The sequence shown here is derived from an EMBL/GenBank/DDBJ whole genome shotgun (WGS) entry which is preliminary data.</text>
</comment>
<feature type="binding site" evidence="13">
    <location>
        <position position="120"/>
    </location>
    <ligand>
        <name>substrate</name>
    </ligand>
</feature>
<feature type="binding site" evidence="13 15">
    <location>
        <position position="203"/>
    </location>
    <ligand>
        <name>ATP</name>
        <dbReference type="ChEBI" id="CHEBI:30616"/>
    </ligand>
</feature>
<gene>
    <name evidence="13 17" type="primary">pgk</name>
    <name evidence="17" type="ORF">A4S15_04435</name>
</gene>
<evidence type="ECO:0000313" key="18">
    <source>
        <dbReference type="Proteomes" id="UP000192872"/>
    </source>
</evidence>
<name>A0A1W9I4V3_9HYPH</name>
<dbReference type="UniPathway" id="UPA00109">
    <property type="reaction ID" value="UER00185"/>
</dbReference>
<dbReference type="PROSITE" id="PS00111">
    <property type="entry name" value="PGLYCERATE_KINASE"/>
    <property type="match status" value="1"/>
</dbReference>
<dbReference type="PANTHER" id="PTHR11406">
    <property type="entry name" value="PHOSPHOGLYCERATE KINASE"/>
    <property type="match status" value="1"/>
</dbReference>
<dbReference type="InterPro" id="IPR001576">
    <property type="entry name" value="Phosphoglycerate_kinase"/>
</dbReference>
<dbReference type="Gene3D" id="3.40.50.1260">
    <property type="entry name" value="Phosphoglycerate kinase, N-terminal domain"/>
    <property type="match status" value="2"/>
</dbReference>
<dbReference type="STRING" id="1827387.A4S15_04435"/>
<dbReference type="PIRSF" id="PIRSF000724">
    <property type="entry name" value="Pgk"/>
    <property type="match status" value="1"/>
</dbReference>
<keyword evidence="12 13" id="KW-0324">Glycolysis</keyword>
<evidence type="ECO:0000256" key="2">
    <source>
        <dbReference type="ARBA" id="ARBA00004838"/>
    </source>
</evidence>
<dbReference type="FunFam" id="3.40.50.1260:FF:000006">
    <property type="entry name" value="Phosphoglycerate kinase"/>
    <property type="match status" value="1"/>
</dbReference>
<evidence type="ECO:0000256" key="15">
    <source>
        <dbReference type="PIRSR" id="PIRSR000724-2"/>
    </source>
</evidence>
<evidence type="ECO:0000256" key="14">
    <source>
        <dbReference type="PIRSR" id="PIRSR000724-1"/>
    </source>
</evidence>
<evidence type="ECO:0000256" key="5">
    <source>
        <dbReference type="ARBA" id="ARBA00013061"/>
    </source>
</evidence>
<comment type="subunit">
    <text evidence="4 13">Monomer.</text>
</comment>
<dbReference type="InterPro" id="IPR015824">
    <property type="entry name" value="Phosphoglycerate_kinase_N"/>
</dbReference>
<dbReference type="Proteomes" id="UP000192872">
    <property type="component" value="Unassembled WGS sequence"/>
</dbReference>
<dbReference type="RefSeq" id="WP_376802581.1">
    <property type="nucleotide sequence ID" value="NZ_DBNB01000030.1"/>
</dbReference>
<evidence type="ECO:0000256" key="11">
    <source>
        <dbReference type="ARBA" id="ARBA00022840"/>
    </source>
</evidence>
<protein>
    <recommendedName>
        <fullName evidence="6 13">Phosphoglycerate kinase</fullName>
        <ecNumber evidence="5 13">2.7.2.3</ecNumber>
    </recommendedName>
</protein>
<keyword evidence="8 13" id="KW-0808">Transferase</keyword>
<evidence type="ECO:0000256" key="9">
    <source>
        <dbReference type="ARBA" id="ARBA00022741"/>
    </source>
</evidence>
<dbReference type="Pfam" id="PF00162">
    <property type="entry name" value="PGK"/>
    <property type="match status" value="1"/>
</dbReference>
<evidence type="ECO:0000256" key="12">
    <source>
        <dbReference type="ARBA" id="ARBA00023152"/>
    </source>
</evidence>
<dbReference type="InterPro" id="IPR036043">
    <property type="entry name" value="Phosphoglycerate_kinase_sf"/>
</dbReference>
<evidence type="ECO:0000256" key="8">
    <source>
        <dbReference type="ARBA" id="ARBA00022679"/>
    </source>
</evidence>
<comment type="caution">
    <text evidence="13">Lacks conserved residue(s) required for the propagation of feature annotation.</text>
</comment>
<dbReference type="EMBL" id="LWDL01000003">
    <property type="protein sequence ID" value="OQW54464.1"/>
    <property type="molecule type" value="Genomic_DNA"/>
</dbReference>
<dbReference type="PRINTS" id="PR00477">
    <property type="entry name" value="PHGLYCKINASE"/>
</dbReference>
<keyword evidence="10 13" id="KW-0418">Kinase</keyword>
<dbReference type="GO" id="GO:0043531">
    <property type="term" value="F:ADP binding"/>
    <property type="evidence" value="ECO:0007669"/>
    <property type="project" value="TreeGrafter"/>
</dbReference>
<dbReference type="HAMAP" id="MF_00145">
    <property type="entry name" value="Phosphoglyc_kinase"/>
    <property type="match status" value="1"/>
</dbReference>
<sequence length="398" mass="41578">MAAIPTLETLALSGKRVLIRADLNVPLNDGVVGDRTRIERFAPTVRAVLERGRIAIILAHFDRPKGKVVPAMSLRQVVAALAETLDRPVIFVATDWHDDNAEKAVAAARPGDVLLLENTRFHDGEEKNDQAFAAKLAGLGDVFVADAFSCAHRAHASTEAIARLLPSCAGLSMAAELEALATALENPARPVMAIVGGAKISTKLDLLANLVKRVDVLVIGGAMANTFLAAQGFEVGKSLVEMNMYDTARATLQIASAAGCDVILPGDAVVAETFAAHASHKVQGVEAIDPAGMILDIGPASVDALKARLDTIRTVLWNGPFGAFELPPFDTGTNAVARSVAMLTKAGKLVSVAGGGDTVAALAHAGVDQDFTYVSTAGGAFLEWLEGKSLPGVEVLKR</sequence>
<evidence type="ECO:0000256" key="7">
    <source>
        <dbReference type="ARBA" id="ARBA00022490"/>
    </source>
</evidence>
<dbReference type="InterPro" id="IPR015911">
    <property type="entry name" value="Phosphoglycerate_kinase_CS"/>
</dbReference>
<dbReference type="GO" id="GO:0005524">
    <property type="term" value="F:ATP binding"/>
    <property type="evidence" value="ECO:0007669"/>
    <property type="project" value="UniProtKB-KW"/>
</dbReference>
<dbReference type="SUPFAM" id="SSF53748">
    <property type="entry name" value="Phosphoglycerate kinase"/>
    <property type="match status" value="1"/>
</dbReference>
<dbReference type="AlphaFoldDB" id="A0A1W9I4V3"/>
<evidence type="ECO:0000256" key="6">
    <source>
        <dbReference type="ARBA" id="ARBA00016471"/>
    </source>
</evidence>
<comment type="pathway">
    <text evidence="2 13">Carbohydrate degradation; glycolysis; pyruvate from D-glyceraldehyde 3-phosphate: step 2/5.</text>
</comment>
<feature type="binding site" evidence="13 14">
    <location>
        <begin position="22"/>
        <end position="24"/>
    </location>
    <ligand>
        <name>substrate</name>
    </ligand>
</feature>
<feature type="binding site" evidence="13 15">
    <location>
        <begin position="355"/>
        <end position="358"/>
    </location>
    <ligand>
        <name>ATP</name>
        <dbReference type="ChEBI" id="CHEBI:30616"/>
    </ligand>
</feature>
<feature type="binding site" evidence="14">
    <location>
        <position position="120"/>
    </location>
    <ligand>
        <name>(2R)-3-phosphoglycerate</name>
        <dbReference type="ChEBI" id="CHEBI:58272"/>
    </ligand>
</feature>
<dbReference type="EC" id="2.7.2.3" evidence="5 13"/>
<keyword evidence="7 13" id="KW-0963">Cytoplasm</keyword>
<feature type="binding site" evidence="14">
    <location>
        <position position="37"/>
    </location>
    <ligand>
        <name>(2R)-3-phosphoglycerate</name>
        <dbReference type="ChEBI" id="CHEBI:58272"/>
    </ligand>
</feature>
<dbReference type="GO" id="GO:0006096">
    <property type="term" value="P:glycolytic process"/>
    <property type="evidence" value="ECO:0007669"/>
    <property type="project" value="UniProtKB-UniRule"/>
</dbReference>
<proteinExistence type="inferred from homology"/>
<accession>A0A1W9I4V3</accession>
<feature type="binding site" evidence="13 15">
    <location>
        <position position="325"/>
    </location>
    <ligand>
        <name>ATP</name>
        <dbReference type="ChEBI" id="CHEBI:30616"/>
    </ligand>
</feature>
<comment type="subcellular location">
    <subcellularLocation>
        <location evidence="13">Cytoplasm</location>
    </subcellularLocation>
</comment>
<feature type="binding site" evidence="13">
    <location>
        <position position="153"/>
    </location>
    <ligand>
        <name>substrate</name>
    </ligand>
</feature>
<evidence type="ECO:0000256" key="3">
    <source>
        <dbReference type="ARBA" id="ARBA00008982"/>
    </source>
</evidence>
<evidence type="ECO:0000256" key="13">
    <source>
        <dbReference type="HAMAP-Rule" id="MF_00145"/>
    </source>
</evidence>
<evidence type="ECO:0000256" key="16">
    <source>
        <dbReference type="RuleBase" id="RU000532"/>
    </source>
</evidence>
<feature type="binding site" evidence="13 14">
    <location>
        <begin position="60"/>
        <end position="63"/>
    </location>
    <ligand>
        <name>substrate</name>
    </ligand>
</feature>
<reference evidence="17 18" key="1">
    <citation type="journal article" date="2017" name="Water Res.">
        <title>Comammox in drinking water systems.</title>
        <authorList>
            <person name="Wang Y."/>
            <person name="Ma L."/>
            <person name="Mao Y."/>
            <person name="Jiang X."/>
            <person name="Xia Y."/>
            <person name="Yu K."/>
            <person name="Li B."/>
            <person name="Zhang T."/>
        </authorList>
    </citation>
    <scope>NUCLEOTIDE SEQUENCE [LARGE SCALE GENOMIC DNA]</scope>
    <source>
        <strain evidence="17">SG_bin8</strain>
    </source>
</reference>
<evidence type="ECO:0000313" key="17">
    <source>
        <dbReference type="EMBL" id="OQW54464.1"/>
    </source>
</evidence>
<dbReference type="PANTHER" id="PTHR11406:SF23">
    <property type="entry name" value="PHOSPHOGLYCERATE KINASE 1, CHLOROPLASTIC-RELATED"/>
    <property type="match status" value="1"/>
</dbReference>
<keyword evidence="9 13" id="KW-0547">Nucleotide-binding</keyword>
<evidence type="ECO:0000256" key="10">
    <source>
        <dbReference type="ARBA" id="ARBA00022777"/>
    </source>
</evidence>
<keyword evidence="11 13" id="KW-0067">ATP-binding</keyword>
<organism evidence="17 18">
    <name type="scientific">Candidatus Raskinella chloraquaticus</name>
    <dbReference type="NCBI Taxonomy" id="1951219"/>
    <lineage>
        <taxon>Bacteria</taxon>
        <taxon>Pseudomonadati</taxon>
        <taxon>Pseudomonadota</taxon>
        <taxon>Alphaproteobacteria</taxon>
        <taxon>Hyphomicrobiales</taxon>
        <taxon>Phreatobacteraceae</taxon>
        <taxon>Candidatus Raskinella</taxon>
    </lineage>
</organism>
<feature type="binding site" evidence="13">
    <location>
        <position position="37"/>
    </location>
    <ligand>
        <name>substrate</name>
    </ligand>
</feature>
<dbReference type="GO" id="GO:0005829">
    <property type="term" value="C:cytosol"/>
    <property type="evidence" value="ECO:0007669"/>
    <property type="project" value="TreeGrafter"/>
</dbReference>
<dbReference type="FunFam" id="3.40.50.1260:FF:000031">
    <property type="entry name" value="Phosphoglycerate kinase 1"/>
    <property type="match status" value="1"/>
</dbReference>